<dbReference type="EC" id="2.1.1.72" evidence="2"/>
<dbReference type="KEGG" id="ccur:IAR63_06175"/>
<evidence type="ECO:0000256" key="3">
    <source>
        <dbReference type="ARBA" id="ARBA00022603"/>
    </source>
</evidence>
<dbReference type="GO" id="GO:1904047">
    <property type="term" value="F:S-adenosyl-L-methionine binding"/>
    <property type="evidence" value="ECO:0007669"/>
    <property type="project" value="TreeGrafter"/>
</dbReference>
<dbReference type="InterPro" id="IPR012263">
    <property type="entry name" value="M_m6A_EcoRV"/>
</dbReference>
<dbReference type="PANTHER" id="PTHR30481">
    <property type="entry name" value="DNA ADENINE METHYLASE"/>
    <property type="match status" value="1"/>
</dbReference>
<keyword evidence="3 8" id="KW-0489">Methyltransferase</keyword>
<name>A0A7H0F3I8_9CYAN</name>
<dbReference type="AlphaFoldDB" id="A0A7H0F3I8"/>
<dbReference type="InterPro" id="IPR029063">
    <property type="entry name" value="SAM-dependent_MTases_sf"/>
</dbReference>
<keyword evidence="4 8" id="KW-0808">Transferase</keyword>
<feature type="binding site" evidence="7">
    <location>
        <position position="73"/>
    </location>
    <ligand>
        <name>S-adenosyl-L-methionine</name>
        <dbReference type="ChEBI" id="CHEBI:59789"/>
    </ligand>
</feature>
<dbReference type="NCBIfam" id="TIGR00571">
    <property type="entry name" value="dam"/>
    <property type="match status" value="1"/>
</dbReference>
<gene>
    <name evidence="8" type="ORF">IAR63_06175</name>
</gene>
<dbReference type="PIRSF" id="PIRSF000398">
    <property type="entry name" value="M_m6A_EcoRV"/>
    <property type="match status" value="1"/>
</dbReference>
<dbReference type="SUPFAM" id="SSF53335">
    <property type="entry name" value="S-adenosyl-L-methionine-dependent methyltransferases"/>
    <property type="match status" value="1"/>
</dbReference>
<evidence type="ECO:0000256" key="2">
    <source>
        <dbReference type="ARBA" id="ARBA00011900"/>
    </source>
</evidence>
<keyword evidence="5" id="KW-0949">S-adenosyl-L-methionine</keyword>
<evidence type="ECO:0000256" key="6">
    <source>
        <dbReference type="ARBA" id="ARBA00047942"/>
    </source>
</evidence>
<dbReference type="REBASE" id="443382">
    <property type="entry name" value="M.CcuG1III"/>
</dbReference>
<dbReference type="Gene3D" id="1.10.1020.10">
    <property type="entry name" value="Adenine-specific Methyltransferase, Domain 2"/>
    <property type="match status" value="1"/>
</dbReference>
<evidence type="ECO:0000256" key="7">
    <source>
        <dbReference type="PIRSR" id="PIRSR000398-1"/>
    </source>
</evidence>
<comment type="catalytic activity">
    <reaction evidence="6">
        <text>a 2'-deoxyadenosine in DNA + S-adenosyl-L-methionine = an N(6)-methyl-2'-deoxyadenosine in DNA + S-adenosyl-L-homocysteine + H(+)</text>
        <dbReference type="Rhea" id="RHEA:15197"/>
        <dbReference type="Rhea" id="RHEA-COMP:12418"/>
        <dbReference type="Rhea" id="RHEA-COMP:12419"/>
        <dbReference type="ChEBI" id="CHEBI:15378"/>
        <dbReference type="ChEBI" id="CHEBI:57856"/>
        <dbReference type="ChEBI" id="CHEBI:59789"/>
        <dbReference type="ChEBI" id="CHEBI:90615"/>
        <dbReference type="ChEBI" id="CHEBI:90616"/>
        <dbReference type="EC" id="2.1.1.72"/>
    </reaction>
</comment>
<dbReference type="EMBL" id="CP060822">
    <property type="protein sequence ID" value="QNP30604.1"/>
    <property type="molecule type" value="Genomic_DNA"/>
</dbReference>
<organism evidence="8 9">
    <name type="scientific">Cylindrospermopsis curvispora GIHE-G1</name>
    <dbReference type="NCBI Taxonomy" id="2666332"/>
    <lineage>
        <taxon>Bacteria</taxon>
        <taxon>Bacillati</taxon>
        <taxon>Cyanobacteriota</taxon>
        <taxon>Cyanophyceae</taxon>
        <taxon>Nostocales</taxon>
        <taxon>Aphanizomenonaceae</taxon>
        <taxon>Cylindrospermopsis</taxon>
    </lineage>
</organism>
<accession>A0A7H0F3I8</accession>
<dbReference type="GO" id="GO:0009307">
    <property type="term" value="P:DNA restriction-modification system"/>
    <property type="evidence" value="ECO:0007669"/>
    <property type="project" value="InterPro"/>
</dbReference>
<feature type="binding site" evidence="7">
    <location>
        <position position="18"/>
    </location>
    <ligand>
        <name>S-adenosyl-L-methionine</name>
        <dbReference type="ChEBI" id="CHEBI:59789"/>
    </ligand>
</feature>
<feature type="binding site" evidence="7">
    <location>
        <position position="210"/>
    </location>
    <ligand>
        <name>S-adenosyl-L-methionine</name>
        <dbReference type="ChEBI" id="CHEBI:59789"/>
    </ligand>
</feature>
<dbReference type="InterPro" id="IPR023095">
    <property type="entry name" value="Ade_MeTrfase_dom_2"/>
</dbReference>
<dbReference type="GO" id="GO:0032259">
    <property type="term" value="P:methylation"/>
    <property type="evidence" value="ECO:0007669"/>
    <property type="project" value="UniProtKB-KW"/>
</dbReference>
<comment type="similarity">
    <text evidence="1">Belongs to the N(4)/N(6)-methyltransferase family.</text>
</comment>
<evidence type="ECO:0000256" key="5">
    <source>
        <dbReference type="ARBA" id="ARBA00022691"/>
    </source>
</evidence>
<protein>
    <recommendedName>
        <fullName evidence="2">site-specific DNA-methyltransferase (adenine-specific)</fullName>
        <ecNumber evidence="2">2.1.1.72</ecNumber>
    </recommendedName>
</protein>
<dbReference type="RefSeq" id="WP_187706967.1">
    <property type="nucleotide sequence ID" value="NZ_CP060822.1"/>
</dbReference>
<evidence type="ECO:0000256" key="4">
    <source>
        <dbReference type="ARBA" id="ARBA00022679"/>
    </source>
</evidence>
<dbReference type="Gene3D" id="3.40.50.150">
    <property type="entry name" value="Vaccinia Virus protein VP39"/>
    <property type="match status" value="1"/>
</dbReference>
<sequence length="305" mass="35779">MSLFNAAFAQNPKPFLKWVGGKTQLINEIDQLISHHISKYNTYTYIEPFVGGGAVLFYILSNFPQINNIIINDINSNLISTYKLIKEDYRKLVLVLAEIEQTYYNLTSLENKQQFYLAKRDEFNQEDSEFSLVNKTALMLFLNKTCFNGLYRVNKKGKFNVPFGKYKQPKICNLENIISVHYHLQNVKIFQGDFTETIRYAKEPTLFYLDPPYKPINDTSAFTSYSLENFNDQDQLRLKNFCDQIHMNGHYFILSNSDVKNFNDENTFFDDLYEGYNIKRVKARRNINSKGDCRGELFELLISNF</sequence>
<reference evidence="8 9" key="1">
    <citation type="submission" date="2020-08" db="EMBL/GenBank/DDBJ databases">
        <title>Complete genome sequence of Raphidiopsis curvispora isolated from drinking water reservoir in South Korea.</title>
        <authorList>
            <person name="Jeong J."/>
        </authorList>
    </citation>
    <scope>NUCLEOTIDE SEQUENCE [LARGE SCALE GENOMIC DNA]</scope>
    <source>
        <strain evidence="8 9">GIHE-G1</strain>
    </source>
</reference>
<proteinExistence type="inferred from homology"/>
<evidence type="ECO:0000313" key="9">
    <source>
        <dbReference type="Proteomes" id="UP000516013"/>
    </source>
</evidence>
<evidence type="ECO:0000313" key="8">
    <source>
        <dbReference type="EMBL" id="QNP30604.1"/>
    </source>
</evidence>
<evidence type="ECO:0000256" key="1">
    <source>
        <dbReference type="ARBA" id="ARBA00006594"/>
    </source>
</evidence>
<dbReference type="GO" id="GO:0009007">
    <property type="term" value="F:site-specific DNA-methyltransferase (adenine-specific) activity"/>
    <property type="evidence" value="ECO:0007669"/>
    <property type="project" value="UniProtKB-EC"/>
</dbReference>
<dbReference type="GO" id="GO:0043565">
    <property type="term" value="F:sequence-specific DNA binding"/>
    <property type="evidence" value="ECO:0007669"/>
    <property type="project" value="TreeGrafter"/>
</dbReference>
<dbReference type="Proteomes" id="UP000516013">
    <property type="component" value="Chromosome"/>
</dbReference>
<dbReference type="PRINTS" id="PR00505">
    <property type="entry name" value="D12N6MTFRASE"/>
</dbReference>
<keyword evidence="9" id="KW-1185">Reference proteome</keyword>
<dbReference type="PANTHER" id="PTHR30481:SF3">
    <property type="entry name" value="DNA ADENINE METHYLASE"/>
    <property type="match status" value="1"/>
</dbReference>
<dbReference type="InterPro" id="IPR012327">
    <property type="entry name" value="MeTrfase_D12"/>
</dbReference>
<dbReference type="Pfam" id="PF02086">
    <property type="entry name" value="MethyltransfD12"/>
    <property type="match status" value="1"/>
</dbReference>
<dbReference type="GO" id="GO:0006298">
    <property type="term" value="P:mismatch repair"/>
    <property type="evidence" value="ECO:0007669"/>
    <property type="project" value="TreeGrafter"/>
</dbReference>
<feature type="binding site" evidence="7">
    <location>
        <position position="22"/>
    </location>
    <ligand>
        <name>S-adenosyl-L-methionine</name>
        <dbReference type="ChEBI" id="CHEBI:59789"/>
    </ligand>
</feature>